<dbReference type="AlphaFoldDB" id="A0A7Y8RKM3"/>
<keyword evidence="3" id="KW-0472">Membrane</keyword>
<accession>A0A7Y8RKM3</accession>
<keyword evidence="3" id="KW-1133">Transmembrane helix</keyword>
<keyword evidence="3" id="KW-0812">Transmembrane</keyword>
<evidence type="ECO:0000256" key="3">
    <source>
        <dbReference type="SAM" id="Phobius"/>
    </source>
</evidence>
<dbReference type="Proteomes" id="UP000543908">
    <property type="component" value="Unassembled WGS sequence"/>
</dbReference>
<feature type="compositionally biased region" description="Low complexity" evidence="2">
    <location>
        <begin position="214"/>
        <end position="225"/>
    </location>
</feature>
<feature type="transmembrane region" description="Helical" evidence="3">
    <location>
        <begin position="182"/>
        <end position="203"/>
    </location>
</feature>
<sequence length="240" mass="26799">MNIVTLPDLQELDPRTQANELVRLFRLAEEKIKLVENLNQELSIPAINELRYAGFHMSQYLAGEEGSAEQLAKAENHCKRAIYDAVEAGVTHQLEVIAQFQFDFRLLIISEVVPGYAEIQEQASEARDLILEPRKPEDRAAYYEKCSEHLENLRKAQKKLDLHREDLLKALRRNSGQSLSKWVNVGSFIACVVAAVFAVMAYYKTDKPAEPVIATTQASSPTAPVATPPAPQSPGTAVKR</sequence>
<dbReference type="EMBL" id="JABUHS010000040">
    <property type="protein sequence ID" value="NWN60829.1"/>
    <property type="molecule type" value="Genomic_DNA"/>
</dbReference>
<proteinExistence type="predicted"/>
<feature type="coiled-coil region" evidence="1">
    <location>
        <begin position="146"/>
        <end position="173"/>
    </location>
</feature>
<organism evidence="4 5">
    <name type="scientific">Pseudomonas allii</name>
    <dbReference type="NCBI Taxonomy" id="2740531"/>
    <lineage>
        <taxon>Bacteria</taxon>
        <taxon>Pseudomonadati</taxon>
        <taxon>Pseudomonadota</taxon>
        <taxon>Gammaproteobacteria</taxon>
        <taxon>Pseudomonadales</taxon>
        <taxon>Pseudomonadaceae</taxon>
        <taxon>Pseudomonas</taxon>
    </lineage>
</organism>
<evidence type="ECO:0000256" key="1">
    <source>
        <dbReference type="SAM" id="Coils"/>
    </source>
</evidence>
<evidence type="ECO:0000313" key="4">
    <source>
        <dbReference type="EMBL" id="NWN60829.1"/>
    </source>
</evidence>
<evidence type="ECO:0000313" key="5">
    <source>
        <dbReference type="Proteomes" id="UP000543908"/>
    </source>
</evidence>
<gene>
    <name evidence="4" type="ORF">HT123_06340</name>
</gene>
<comment type="caution">
    <text evidence="4">The sequence shown here is derived from an EMBL/GenBank/DDBJ whole genome shotgun (WGS) entry which is preliminary data.</text>
</comment>
<feature type="region of interest" description="Disordered" evidence="2">
    <location>
        <begin position="214"/>
        <end position="240"/>
    </location>
</feature>
<dbReference type="RefSeq" id="WP_179029960.1">
    <property type="nucleotide sequence ID" value="NZ_JABUHS010000040.1"/>
</dbReference>
<name>A0A7Y8RKM3_9PSED</name>
<evidence type="ECO:0000256" key="2">
    <source>
        <dbReference type="SAM" id="MobiDB-lite"/>
    </source>
</evidence>
<protein>
    <submittedName>
        <fullName evidence="4">Uncharacterized protein</fullName>
    </submittedName>
</protein>
<reference evidence="4 5" key="1">
    <citation type="submission" date="2020-05" db="EMBL/GenBank/DDBJ databases">
        <title>Onion-isolated Pseudomonas sp.</title>
        <authorList>
            <person name="Fujikawa T."/>
            <person name="Sawada H."/>
        </authorList>
    </citation>
    <scope>NUCLEOTIDE SEQUENCE [LARGE SCALE GENOMIC DNA]</scope>
    <source>
        <strain evidence="4 5">MAFF 301512</strain>
    </source>
</reference>
<keyword evidence="1" id="KW-0175">Coiled coil</keyword>